<dbReference type="GO" id="GO:0005737">
    <property type="term" value="C:cytoplasm"/>
    <property type="evidence" value="ECO:0007669"/>
    <property type="project" value="TreeGrafter"/>
</dbReference>
<proteinExistence type="predicted"/>
<evidence type="ECO:0000256" key="4">
    <source>
        <dbReference type="ARBA" id="ARBA00022723"/>
    </source>
</evidence>
<dbReference type="Gene3D" id="3.30.40.10">
    <property type="entry name" value="Zinc/RING finger domain, C3HC4 (zinc finger)"/>
    <property type="match status" value="1"/>
</dbReference>
<name>A0AAV1RK18_9ROSI</name>
<keyword evidence="12" id="KW-1185">Reference proteome</keyword>
<evidence type="ECO:0000256" key="8">
    <source>
        <dbReference type="PROSITE-ProRule" id="PRU00175"/>
    </source>
</evidence>
<dbReference type="GO" id="GO:0008270">
    <property type="term" value="F:zinc ion binding"/>
    <property type="evidence" value="ECO:0007669"/>
    <property type="project" value="UniProtKB-KW"/>
</dbReference>
<dbReference type="PROSITE" id="PS50089">
    <property type="entry name" value="ZF_RING_2"/>
    <property type="match status" value="1"/>
</dbReference>
<dbReference type="GO" id="GO:0016567">
    <property type="term" value="P:protein ubiquitination"/>
    <property type="evidence" value="ECO:0007669"/>
    <property type="project" value="TreeGrafter"/>
</dbReference>
<keyword evidence="6" id="KW-0833">Ubl conjugation pathway</keyword>
<keyword evidence="5 8" id="KW-0863">Zinc-finger</keyword>
<dbReference type="Pfam" id="PF13639">
    <property type="entry name" value="zf-RING_2"/>
    <property type="match status" value="1"/>
</dbReference>
<dbReference type="SUPFAM" id="SSF57850">
    <property type="entry name" value="RING/U-box"/>
    <property type="match status" value="1"/>
</dbReference>
<dbReference type="Proteomes" id="UP001314170">
    <property type="component" value="Unassembled WGS sequence"/>
</dbReference>
<dbReference type="SMART" id="SM00184">
    <property type="entry name" value="RING"/>
    <property type="match status" value="1"/>
</dbReference>
<gene>
    <name evidence="11" type="ORF">DCAF_LOCUS12076</name>
</gene>
<evidence type="ECO:0000313" key="11">
    <source>
        <dbReference type="EMBL" id="CAK7337049.1"/>
    </source>
</evidence>
<dbReference type="AlphaFoldDB" id="A0AAV1RK18"/>
<keyword evidence="7" id="KW-0862">Zinc</keyword>
<dbReference type="FunFam" id="3.30.40.10:FF:000022">
    <property type="entry name" value="E3 ubiquitin-protein ligase RING1-like"/>
    <property type="match status" value="1"/>
</dbReference>
<evidence type="ECO:0000256" key="2">
    <source>
        <dbReference type="ARBA" id="ARBA00012483"/>
    </source>
</evidence>
<feature type="region of interest" description="Disordered" evidence="9">
    <location>
        <begin position="132"/>
        <end position="156"/>
    </location>
</feature>
<dbReference type="EC" id="2.3.2.27" evidence="2"/>
<dbReference type="PANTHER" id="PTHR15710">
    <property type="entry name" value="E3 UBIQUITIN-PROTEIN LIGASE PRAJA"/>
    <property type="match status" value="1"/>
</dbReference>
<evidence type="ECO:0000259" key="10">
    <source>
        <dbReference type="PROSITE" id="PS50089"/>
    </source>
</evidence>
<evidence type="ECO:0000313" key="12">
    <source>
        <dbReference type="Proteomes" id="UP001314170"/>
    </source>
</evidence>
<dbReference type="GO" id="GO:0061630">
    <property type="term" value="F:ubiquitin protein ligase activity"/>
    <property type="evidence" value="ECO:0007669"/>
    <property type="project" value="UniProtKB-EC"/>
</dbReference>
<evidence type="ECO:0000256" key="6">
    <source>
        <dbReference type="ARBA" id="ARBA00022786"/>
    </source>
</evidence>
<comment type="caution">
    <text evidence="11">The sequence shown here is derived from an EMBL/GenBank/DDBJ whole genome shotgun (WGS) entry which is preliminary data.</text>
</comment>
<dbReference type="PANTHER" id="PTHR15710:SF116">
    <property type="entry name" value="RING_U-BOX SUPERFAMILY PROTEIN"/>
    <property type="match status" value="1"/>
</dbReference>
<keyword evidence="3" id="KW-0808">Transferase</keyword>
<keyword evidence="4" id="KW-0479">Metal-binding</keyword>
<dbReference type="InterPro" id="IPR013083">
    <property type="entry name" value="Znf_RING/FYVE/PHD"/>
</dbReference>
<reference evidence="11 12" key="1">
    <citation type="submission" date="2024-01" db="EMBL/GenBank/DDBJ databases">
        <authorList>
            <person name="Waweru B."/>
        </authorList>
    </citation>
    <scope>NUCLEOTIDE SEQUENCE [LARGE SCALE GENOMIC DNA]</scope>
</reference>
<evidence type="ECO:0000256" key="9">
    <source>
        <dbReference type="SAM" id="MobiDB-lite"/>
    </source>
</evidence>
<feature type="domain" description="RING-type" evidence="10">
    <location>
        <begin position="199"/>
        <end position="240"/>
    </location>
</feature>
<comment type="catalytic activity">
    <reaction evidence="1">
        <text>S-ubiquitinyl-[E2 ubiquitin-conjugating enzyme]-L-cysteine + [acceptor protein]-L-lysine = [E2 ubiquitin-conjugating enzyme]-L-cysteine + N(6)-ubiquitinyl-[acceptor protein]-L-lysine.</text>
        <dbReference type="EC" id="2.3.2.27"/>
    </reaction>
</comment>
<evidence type="ECO:0000256" key="1">
    <source>
        <dbReference type="ARBA" id="ARBA00000900"/>
    </source>
</evidence>
<protein>
    <recommendedName>
        <fullName evidence="2">RING-type E3 ubiquitin transferase</fullName>
        <ecNumber evidence="2">2.3.2.27</ecNumber>
    </recommendedName>
</protein>
<accession>A0AAV1RK18</accession>
<sequence length="311" mass="35474">MSLINRPRVTVNGIRRMRTFHYFWCQNCQRALRFTSINRLEIFCPHCSRALNHELDVARPRLIADLTGLEASPGARLLDSLAQMLEPPTRRPDAEFGRRIRWVPGSANRPWITLQFAEPPTPQIPAIAAPQPVVPPSNNADNRNDTENFDTAEDDLPHLPAQDMTPTGLPGPPPAPVSAIEALPMVKITEQHLMNDMHCPVCKEMFEVGGDVMELPCKHLYHFDCIVPWLNLHNTCPVCRCELHDKSGNDLPEQNAEFFSFEEVTNSFNWLRNQLHSIRPIRAFSDWTQRYLDFLDGRRATSRRGSIPLLT</sequence>
<evidence type="ECO:0000256" key="5">
    <source>
        <dbReference type="ARBA" id="ARBA00022771"/>
    </source>
</evidence>
<organism evidence="11 12">
    <name type="scientific">Dovyalis caffra</name>
    <dbReference type="NCBI Taxonomy" id="77055"/>
    <lineage>
        <taxon>Eukaryota</taxon>
        <taxon>Viridiplantae</taxon>
        <taxon>Streptophyta</taxon>
        <taxon>Embryophyta</taxon>
        <taxon>Tracheophyta</taxon>
        <taxon>Spermatophyta</taxon>
        <taxon>Magnoliopsida</taxon>
        <taxon>eudicotyledons</taxon>
        <taxon>Gunneridae</taxon>
        <taxon>Pentapetalae</taxon>
        <taxon>rosids</taxon>
        <taxon>fabids</taxon>
        <taxon>Malpighiales</taxon>
        <taxon>Salicaceae</taxon>
        <taxon>Flacourtieae</taxon>
        <taxon>Dovyalis</taxon>
    </lineage>
</organism>
<evidence type="ECO:0000256" key="7">
    <source>
        <dbReference type="ARBA" id="ARBA00022833"/>
    </source>
</evidence>
<dbReference type="InterPro" id="IPR001841">
    <property type="entry name" value="Znf_RING"/>
</dbReference>
<dbReference type="CDD" id="cd16667">
    <property type="entry name" value="RING-H2_RNF126-like"/>
    <property type="match status" value="1"/>
</dbReference>
<dbReference type="EMBL" id="CAWUPB010001010">
    <property type="protein sequence ID" value="CAK7337049.1"/>
    <property type="molecule type" value="Genomic_DNA"/>
</dbReference>
<evidence type="ECO:0000256" key="3">
    <source>
        <dbReference type="ARBA" id="ARBA00022679"/>
    </source>
</evidence>